<feature type="region of interest" description="Disordered" evidence="1">
    <location>
        <begin position="153"/>
        <end position="178"/>
    </location>
</feature>
<name>A0AAD7A0H4_9AGAR</name>
<dbReference type="Proteomes" id="UP001218218">
    <property type="component" value="Unassembled WGS sequence"/>
</dbReference>
<comment type="caution">
    <text evidence="3">The sequence shown here is derived from an EMBL/GenBank/DDBJ whole genome shotgun (WGS) entry which is preliminary data.</text>
</comment>
<dbReference type="AlphaFoldDB" id="A0AAD7A0H4"/>
<feature type="transmembrane region" description="Helical" evidence="2">
    <location>
        <begin position="41"/>
        <end position="65"/>
    </location>
</feature>
<evidence type="ECO:0000256" key="1">
    <source>
        <dbReference type="SAM" id="MobiDB-lite"/>
    </source>
</evidence>
<evidence type="ECO:0000313" key="4">
    <source>
        <dbReference type="Proteomes" id="UP001218218"/>
    </source>
</evidence>
<sequence>MPDFISSFHPSFKFRGNCYTNRHWSSPRPPPPSSKSTGLPLGLIIGASVGGMVLGALLVTLVFFWRRRRAQRTARRSQAILMGKQDEEKGSLITPFIVPPIPAAPNAKVVDWMRRNRTVSVSTISSFSSPTVIESVGDRTSISAYSQLSALRTSPGDNRVKPEDGGTNVPPRLDRINE</sequence>
<protein>
    <submittedName>
        <fullName evidence="3">Uncharacterized protein</fullName>
    </submittedName>
</protein>
<keyword evidence="2" id="KW-0472">Membrane</keyword>
<keyword evidence="4" id="KW-1185">Reference proteome</keyword>
<keyword evidence="2" id="KW-0812">Transmembrane</keyword>
<evidence type="ECO:0000256" key="2">
    <source>
        <dbReference type="SAM" id="Phobius"/>
    </source>
</evidence>
<organism evidence="3 4">
    <name type="scientific">Mycena albidolilacea</name>
    <dbReference type="NCBI Taxonomy" id="1033008"/>
    <lineage>
        <taxon>Eukaryota</taxon>
        <taxon>Fungi</taxon>
        <taxon>Dikarya</taxon>
        <taxon>Basidiomycota</taxon>
        <taxon>Agaricomycotina</taxon>
        <taxon>Agaricomycetes</taxon>
        <taxon>Agaricomycetidae</taxon>
        <taxon>Agaricales</taxon>
        <taxon>Marasmiineae</taxon>
        <taxon>Mycenaceae</taxon>
        <taxon>Mycena</taxon>
    </lineage>
</organism>
<reference evidence="3" key="1">
    <citation type="submission" date="2023-03" db="EMBL/GenBank/DDBJ databases">
        <title>Massive genome expansion in bonnet fungi (Mycena s.s.) driven by repeated elements and novel gene families across ecological guilds.</title>
        <authorList>
            <consortium name="Lawrence Berkeley National Laboratory"/>
            <person name="Harder C.B."/>
            <person name="Miyauchi S."/>
            <person name="Viragh M."/>
            <person name="Kuo A."/>
            <person name="Thoen E."/>
            <person name="Andreopoulos B."/>
            <person name="Lu D."/>
            <person name="Skrede I."/>
            <person name="Drula E."/>
            <person name="Henrissat B."/>
            <person name="Morin E."/>
            <person name="Kohler A."/>
            <person name="Barry K."/>
            <person name="LaButti K."/>
            <person name="Morin E."/>
            <person name="Salamov A."/>
            <person name="Lipzen A."/>
            <person name="Mereny Z."/>
            <person name="Hegedus B."/>
            <person name="Baldrian P."/>
            <person name="Stursova M."/>
            <person name="Weitz H."/>
            <person name="Taylor A."/>
            <person name="Grigoriev I.V."/>
            <person name="Nagy L.G."/>
            <person name="Martin F."/>
            <person name="Kauserud H."/>
        </authorList>
    </citation>
    <scope>NUCLEOTIDE SEQUENCE</scope>
    <source>
        <strain evidence="3">CBHHK002</strain>
    </source>
</reference>
<dbReference type="EMBL" id="JARIHO010000020">
    <property type="protein sequence ID" value="KAJ7346981.1"/>
    <property type="molecule type" value="Genomic_DNA"/>
</dbReference>
<proteinExistence type="predicted"/>
<accession>A0AAD7A0H4</accession>
<evidence type="ECO:0000313" key="3">
    <source>
        <dbReference type="EMBL" id="KAJ7346981.1"/>
    </source>
</evidence>
<keyword evidence="2" id="KW-1133">Transmembrane helix</keyword>
<gene>
    <name evidence="3" type="ORF">DFH08DRAFT_961383</name>
</gene>